<gene>
    <name evidence="6" type="ORF">H5410_040076</name>
</gene>
<keyword evidence="4" id="KW-0804">Transcription</keyword>
<accession>A0A9J5XP19</accession>
<evidence type="ECO:0000256" key="2">
    <source>
        <dbReference type="ARBA" id="ARBA00023015"/>
    </source>
</evidence>
<feature type="non-terminal residue" evidence="6">
    <location>
        <position position="68"/>
    </location>
</feature>
<keyword evidence="3" id="KW-0238">DNA-binding</keyword>
<dbReference type="AlphaFoldDB" id="A0A9J5XP19"/>
<dbReference type="GO" id="GO:0005634">
    <property type="term" value="C:nucleus"/>
    <property type="evidence" value="ECO:0007669"/>
    <property type="project" value="UniProtKB-SubCell"/>
</dbReference>
<keyword evidence="2" id="KW-0805">Transcription regulation</keyword>
<organism evidence="6 7">
    <name type="scientific">Solanum commersonii</name>
    <name type="common">Commerson's wild potato</name>
    <name type="synonym">Commerson's nightshade</name>
    <dbReference type="NCBI Taxonomy" id="4109"/>
    <lineage>
        <taxon>Eukaryota</taxon>
        <taxon>Viridiplantae</taxon>
        <taxon>Streptophyta</taxon>
        <taxon>Embryophyta</taxon>
        <taxon>Tracheophyta</taxon>
        <taxon>Spermatophyta</taxon>
        <taxon>Magnoliopsida</taxon>
        <taxon>eudicotyledons</taxon>
        <taxon>Gunneridae</taxon>
        <taxon>Pentapetalae</taxon>
        <taxon>asterids</taxon>
        <taxon>lamiids</taxon>
        <taxon>Solanales</taxon>
        <taxon>Solanaceae</taxon>
        <taxon>Solanoideae</taxon>
        <taxon>Solaneae</taxon>
        <taxon>Solanum</taxon>
    </lineage>
</organism>
<name>A0A9J5XP19_SOLCO</name>
<dbReference type="OrthoDB" id="1465057at2759"/>
<comment type="caution">
    <text evidence="6">The sequence shown here is derived from an EMBL/GenBank/DDBJ whole genome shotgun (WGS) entry which is preliminary data.</text>
</comment>
<evidence type="ECO:0000313" key="6">
    <source>
        <dbReference type="EMBL" id="KAG5589562.1"/>
    </source>
</evidence>
<evidence type="ECO:0000256" key="5">
    <source>
        <dbReference type="ARBA" id="ARBA00023242"/>
    </source>
</evidence>
<keyword evidence="5" id="KW-0539">Nucleus</keyword>
<evidence type="ECO:0000256" key="1">
    <source>
        <dbReference type="ARBA" id="ARBA00004123"/>
    </source>
</evidence>
<proteinExistence type="predicted"/>
<dbReference type="EMBL" id="JACXVP010000008">
    <property type="protein sequence ID" value="KAG5589562.1"/>
    <property type="molecule type" value="Genomic_DNA"/>
</dbReference>
<evidence type="ECO:0000313" key="7">
    <source>
        <dbReference type="Proteomes" id="UP000824120"/>
    </source>
</evidence>
<comment type="subcellular location">
    <subcellularLocation>
        <location evidence="1">Nucleus</location>
    </subcellularLocation>
</comment>
<dbReference type="Proteomes" id="UP000824120">
    <property type="component" value="Chromosome 8"/>
</dbReference>
<reference evidence="6 7" key="1">
    <citation type="submission" date="2020-09" db="EMBL/GenBank/DDBJ databases">
        <title>De no assembly of potato wild relative species, Solanum commersonii.</title>
        <authorList>
            <person name="Cho K."/>
        </authorList>
    </citation>
    <scope>NUCLEOTIDE SEQUENCE [LARGE SCALE GENOMIC DNA]</scope>
    <source>
        <strain evidence="6">LZ3.2</strain>
        <tissue evidence="6">Leaf</tissue>
    </source>
</reference>
<dbReference type="GO" id="GO:0003677">
    <property type="term" value="F:DNA binding"/>
    <property type="evidence" value="ECO:0007669"/>
    <property type="project" value="UniProtKB-KW"/>
</dbReference>
<keyword evidence="7" id="KW-1185">Reference proteome</keyword>
<dbReference type="Gene3D" id="2.40.330.10">
    <property type="entry name" value="DNA-binding pseudobarrel domain"/>
    <property type="match status" value="1"/>
</dbReference>
<evidence type="ECO:0000256" key="3">
    <source>
        <dbReference type="ARBA" id="ARBA00023125"/>
    </source>
</evidence>
<protein>
    <submittedName>
        <fullName evidence="6">Uncharacterized protein</fullName>
    </submittedName>
</protein>
<sequence>DNVEFSYNQFFQKELTISDVEIYSLGIIAKEIKKIIFTYGWHKFVKEKGLRAKDTIIFKKLYQPSVKK</sequence>
<dbReference type="SUPFAM" id="SSF101936">
    <property type="entry name" value="DNA-binding pseudobarrel domain"/>
    <property type="match status" value="1"/>
</dbReference>
<evidence type="ECO:0000256" key="4">
    <source>
        <dbReference type="ARBA" id="ARBA00023163"/>
    </source>
</evidence>
<dbReference type="InterPro" id="IPR015300">
    <property type="entry name" value="DNA-bd_pseudobarrel_sf"/>
</dbReference>